<organism evidence="1 2">
    <name type="scientific">Marininema halotolerans</name>
    <dbReference type="NCBI Taxonomy" id="1155944"/>
    <lineage>
        <taxon>Bacteria</taxon>
        <taxon>Bacillati</taxon>
        <taxon>Bacillota</taxon>
        <taxon>Bacilli</taxon>
        <taxon>Bacillales</taxon>
        <taxon>Thermoactinomycetaceae</taxon>
        <taxon>Marininema</taxon>
    </lineage>
</organism>
<sequence length="253" mass="29926">MEKKTPLVLKEKDPPSSNPLCNIQLAQKWPTLSPFELAYTELEQDEMFSYLAPQKIPECINGALSFGKLAATSYQYDGNLGYWMDRVIHTGVRVSFLRRQKDHDGWVRAQYRTKPAVIEIYRASLEQLETFFKQEGFTVKEEDLIALHLFHEWFHHLESTRLGRTDGRLPRVVKKKWGPIEIRERLTRLREIAAHAFTQEVMRLSWYPLWLDHLLLYTDKGWSKEQIRDHFQQVSRRCEEWQPSSTTQSDSTE</sequence>
<dbReference type="RefSeq" id="WP_091839128.1">
    <property type="nucleotide sequence ID" value="NZ_FPAA01000015.1"/>
</dbReference>
<keyword evidence="2" id="KW-1185">Reference proteome</keyword>
<dbReference type="AlphaFoldDB" id="A0A1I6UAW7"/>
<gene>
    <name evidence="1" type="ORF">SAMN05444972_1155</name>
</gene>
<accession>A0A1I6UAW7</accession>
<evidence type="ECO:0000313" key="2">
    <source>
        <dbReference type="Proteomes" id="UP000198660"/>
    </source>
</evidence>
<dbReference type="Proteomes" id="UP000198660">
    <property type="component" value="Unassembled WGS sequence"/>
</dbReference>
<evidence type="ECO:0000313" key="1">
    <source>
        <dbReference type="EMBL" id="SFS98555.1"/>
    </source>
</evidence>
<proteinExistence type="predicted"/>
<dbReference type="OrthoDB" id="1842465at2"/>
<reference evidence="2" key="1">
    <citation type="submission" date="2016-10" db="EMBL/GenBank/DDBJ databases">
        <authorList>
            <person name="Varghese N."/>
            <person name="Submissions S."/>
        </authorList>
    </citation>
    <scope>NUCLEOTIDE SEQUENCE [LARGE SCALE GENOMIC DNA]</scope>
    <source>
        <strain evidence="2">DSM 45789</strain>
    </source>
</reference>
<name>A0A1I6UAW7_9BACL</name>
<dbReference type="EMBL" id="FPAA01000015">
    <property type="protein sequence ID" value="SFS98555.1"/>
    <property type="molecule type" value="Genomic_DNA"/>
</dbReference>
<protein>
    <submittedName>
        <fullName evidence="1">Uncharacterized protein</fullName>
    </submittedName>
</protein>